<evidence type="ECO:0000313" key="2">
    <source>
        <dbReference type="EMBL" id="CEK90766.1"/>
    </source>
</evidence>
<protein>
    <submittedName>
        <fullName evidence="1">Uncharacterized protein</fullName>
    </submittedName>
</protein>
<reference evidence="1" key="1">
    <citation type="submission" date="2014-12" db="EMBL/GenBank/DDBJ databases">
        <title>Insight into the proteome of Arion vulgaris.</title>
        <authorList>
            <person name="Aradska J."/>
            <person name="Bulat T."/>
            <person name="Smidak R."/>
            <person name="Sarate P."/>
            <person name="Gangsoo J."/>
            <person name="Sialana F."/>
            <person name="Bilban M."/>
            <person name="Lubec G."/>
        </authorList>
    </citation>
    <scope>NUCLEOTIDE SEQUENCE</scope>
    <source>
        <tissue evidence="1">Skin</tissue>
    </source>
</reference>
<sequence length="115" mass="13246">MYFIMYPPGREQLIPIIHVMDCGESFMQWVSVSYWANMQLLSKLRSRHLIIGTSGGQKLSVLVTRKETSVNKPTAFQPPSIDGKSMEVNLDRTHNPIYRCVCSSTYRRINQDTYS</sequence>
<dbReference type="EMBL" id="HACG01043901">
    <property type="protein sequence ID" value="CEK90766.1"/>
    <property type="molecule type" value="Transcribed_RNA"/>
</dbReference>
<organism evidence="1">
    <name type="scientific">Arion vulgaris</name>
    <dbReference type="NCBI Taxonomy" id="1028688"/>
    <lineage>
        <taxon>Eukaryota</taxon>
        <taxon>Metazoa</taxon>
        <taxon>Spiralia</taxon>
        <taxon>Lophotrochozoa</taxon>
        <taxon>Mollusca</taxon>
        <taxon>Gastropoda</taxon>
        <taxon>Heterobranchia</taxon>
        <taxon>Euthyneura</taxon>
        <taxon>Panpulmonata</taxon>
        <taxon>Eupulmonata</taxon>
        <taxon>Stylommatophora</taxon>
        <taxon>Helicina</taxon>
        <taxon>Arionoidea</taxon>
        <taxon>Arionidae</taxon>
        <taxon>Arion</taxon>
    </lineage>
</organism>
<dbReference type="EMBL" id="HACG01043900">
    <property type="protein sequence ID" value="CEK90765.1"/>
    <property type="molecule type" value="Transcribed_RNA"/>
</dbReference>
<evidence type="ECO:0000313" key="1">
    <source>
        <dbReference type="EMBL" id="CEK90765.1"/>
    </source>
</evidence>
<accession>A0A0B7BF06</accession>
<gene>
    <name evidence="1" type="primary">ORF178743</name>
    <name evidence="2" type="synonym">ORF178753</name>
</gene>
<name>A0A0B7BF06_9EUPU</name>
<proteinExistence type="predicted"/>
<dbReference type="AlphaFoldDB" id="A0A0B7BF06"/>